<name>A0A2A2HYZ7_9GAMM</name>
<dbReference type="RefSeq" id="WP_095612376.1">
    <property type="nucleotide sequence ID" value="NZ_NMPM01000141.1"/>
</dbReference>
<dbReference type="Proteomes" id="UP000218332">
    <property type="component" value="Unassembled WGS sequence"/>
</dbReference>
<protein>
    <submittedName>
        <fullName evidence="1">Uncharacterized protein</fullName>
    </submittedName>
</protein>
<reference evidence="2 4" key="2">
    <citation type="submission" date="2018-04" db="EMBL/GenBank/DDBJ databases">
        <title>Genomic Encyclopedia of Type Strains, Phase IV (KMG-IV): sequencing the most valuable type-strain genomes for metagenomic binning, comparative biology and taxonomic classification.</title>
        <authorList>
            <person name="Goeker M."/>
        </authorList>
    </citation>
    <scope>NUCLEOTIDE SEQUENCE [LARGE SCALE GENOMIC DNA]</scope>
    <source>
        <strain evidence="2 4">DSM 28688</strain>
    </source>
</reference>
<dbReference type="EMBL" id="NMPM01000141">
    <property type="protein sequence ID" value="PAV24529.1"/>
    <property type="molecule type" value="Genomic_DNA"/>
</dbReference>
<organism evidence="1 3">
    <name type="scientific">Tamilnaduibacter salinus</name>
    <dbReference type="NCBI Taxonomy" id="1484056"/>
    <lineage>
        <taxon>Bacteria</taxon>
        <taxon>Pseudomonadati</taxon>
        <taxon>Pseudomonadota</taxon>
        <taxon>Gammaproteobacteria</taxon>
        <taxon>Pseudomonadales</taxon>
        <taxon>Marinobacteraceae</taxon>
        <taxon>Tamilnaduibacter</taxon>
    </lineage>
</organism>
<evidence type="ECO:0000313" key="4">
    <source>
        <dbReference type="Proteomes" id="UP000245887"/>
    </source>
</evidence>
<proteinExistence type="predicted"/>
<gene>
    <name evidence="2" type="ORF">C8D92_10377</name>
    <name evidence="1" type="ORF">CF392_15780</name>
</gene>
<dbReference type="AlphaFoldDB" id="A0A2A2HYZ7"/>
<reference evidence="1 3" key="1">
    <citation type="submission" date="2017-07" db="EMBL/GenBank/DDBJ databases">
        <title>Tamlnaduibacter salinus (Mi-7) genome sequencing.</title>
        <authorList>
            <person name="Verma A."/>
            <person name="Krishnamurthi S."/>
        </authorList>
    </citation>
    <scope>NUCLEOTIDE SEQUENCE [LARGE SCALE GENOMIC DNA]</scope>
    <source>
        <strain evidence="1 3">Mi-7</strain>
    </source>
</reference>
<accession>A0A2A2HYZ7</accession>
<evidence type="ECO:0000313" key="1">
    <source>
        <dbReference type="EMBL" id="PAV24529.1"/>
    </source>
</evidence>
<sequence>MRITTEELANDGIVIERLEIRSIEGQYYMARLWVAQTPQPQVLSDRHGTTILFRSAWQARDALAAFHIDVVEEVHDSAYDEMIGLPQSGAQPMRLRRRGPS</sequence>
<dbReference type="InterPro" id="IPR045508">
    <property type="entry name" value="DUF6482"/>
</dbReference>
<comment type="caution">
    <text evidence="1">The sequence shown here is derived from an EMBL/GenBank/DDBJ whole genome shotgun (WGS) entry which is preliminary data.</text>
</comment>
<dbReference type="OrthoDB" id="5600613at2"/>
<evidence type="ECO:0000313" key="2">
    <source>
        <dbReference type="EMBL" id="PVY77392.1"/>
    </source>
</evidence>
<dbReference type="EMBL" id="QEKQ01000003">
    <property type="protein sequence ID" value="PVY77392.1"/>
    <property type="molecule type" value="Genomic_DNA"/>
</dbReference>
<evidence type="ECO:0000313" key="3">
    <source>
        <dbReference type="Proteomes" id="UP000218332"/>
    </source>
</evidence>
<keyword evidence="3" id="KW-1185">Reference proteome</keyword>
<dbReference type="Pfam" id="PF20090">
    <property type="entry name" value="DUF6482"/>
    <property type="match status" value="1"/>
</dbReference>
<dbReference type="Proteomes" id="UP000245887">
    <property type="component" value="Unassembled WGS sequence"/>
</dbReference>